<feature type="transmembrane region" description="Helical" evidence="7">
    <location>
        <begin position="93"/>
        <end position="120"/>
    </location>
</feature>
<evidence type="ECO:0000256" key="2">
    <source>
        <dbReference type="ARBA" id="ARBA00008335"/>
    </source>
</evidence>
<feature type="transmembrane region" description="Helical" evidence="7">
    <location>
        <begin position="405"/>
        <end position="424"/>
    </location>
</feature>
<dbReference type="GO" id="GO:0005886">
    <property type="term" value="C:plasma membrane"/>
    <property type="evidence" value="ECO:0007669"/>
    <property type="project" value="TreeGrafter"/>
</dbReference>
<feature type="compositionally biased region" description="Basic and acidic residues" evidence="6">
    <location>
        <begin position="34"/>
        <end position="44"/>
    </location>
</feature>
<proteinExistence type="inferred from homology"/>
<feature type="transmembrane region" description="Helical" evidence="7">
    <location>
        <begin position="463"/>
        <end position="486"/>
    </location>
</feature>
<dbReference type="OrthoDB" id="446368at2759"/>
<feature type="compositionally biased region" description="Low complexity" evidence="6">
    <location>
        <begin position="15"/>
        <end position="31"/>
    </location>
</feature>
<feature type="transmembrane region" description="Helical" evidence="7">
    <location>
        <begin position="190"/>
        <end position="210"/>
    </location>
</feature>
<dbReference type="CDD" id="cd17323">
    <property type="entry name" value="MFS_Tpo1_MDR_like"/>
    <property type="match status" value="1"/>
</dbReference>
<dbReference type="Gene3D" id="1.20.1250.20">
    <property type="entry name" value="MFS general substrate transporter like domains"/>
    <property type="match status" value="1"/>
</dbReference>
<keyword evidence="4 7" id="KW-1133">Transmembrane helix</keyword>
<evidence type="ECO:0000256" key="7">
    <source>
        <dbReference type="SAM" id="Phobius"/>
    </source>
</evidence>
<evidence type="ECO:0000259" key="8">
    <source>
        <dbReference type="PROSITE" id="PS50850"/>
    </source>
</evidence>
<comment type="similarity">
    <text evidence="2">Belongs to the major facilitator superfamily.</text>
</comment>
<feature type="region of interest" description="Disordered" evidence="6">
    <location>
        <begin position="1"/>
        <end position="64"/>
    </location>
</feature>
<feature type="transmembrane region" description="Helical" evidence="7">
    <location>
        <begin position="250"/>
        <end position="270"/>
    </location>
</feature>
<feature type="transmembrane region" description="Helical" evidence="7">
    <location>
        <begin position="126"/>
        <end position="148"/>
    </location>
</feature>
<evidence type="ECO:0000313" key="10">
    <source>
        <dbReference type="Proteomes" id="UP000800082"/>
    </source>
</evidence>
<feature type="transmembrane region" description="Helical" evidence="7">
    <location>
        <begin position="430"/>
        <end position="451"/>
    </location>
</feature>
<dbReference type="InterPro" id="IPR020846">
    <property type="entry name" value="MFS_dom"/>
</dbReference>
<feature type="transmembrane region" description="Helical" evidence="7">
    <location>
        <begin position="365"/>
        <end position="384"/>
    </location>
</feature>
<feature type="transmembrane region" description="Helical" evidence="7">
    <location>
        <begin position="217"/>
        <end position="238"/>
    </location>
</feature>
<name>A0A6A5R4M7_9PLEO</name>
<reference evidence="9" key="1">
    <citation type="journal article" date="2020" name="Stud. Mycol.">
        <title>101 Dothideomycetes genomes: a test case for predicting lifestyles and emergence of pathogens.</title>
        <authorList>
            <person name="Haridas S."/>
            <person name="Albert R."/>
            <person name="Binder M."/>
            <person name="Bloem J."/>
            <person name="Labutti K."/>
            <person name="Salamov A."/>
            <person name="Andreopoulos B."/>
            <person name="Baker S."/>
            <person name="Barry K."/>
            <person name="Bills G."/>
            <person name="Bluhm B."/>
            <person name="Cannon C."/>
            <person name="Castanera R."/>
            <person name="Culley D."/>
            <person name="Daum C."/>
            <person name="Ezra D."/>
            <person name="Gonzalez J."/>
            <person name="Henrissat B."/>
            <person name="Kuo A."/>
            <person name="Liang C."/>
            <person name="Lipzen A."/>
            <person name="Lutzoni F."/>
            <person name="Magnuson J."/>
            <person name="Mondo S."/>
            <person name="Nolan M."/>
            <person name="Ohm R."/>
            <person name="Pangilinan J."/>
            <person name="Park H.-J."/>
            <person name="Ramirez L."/>
            <person name="Alfaro M."/>
            <person name="Sun H."/>
            <person name="Tritt A."/>
            <person name="Yoshinaga Y."/>
            <person name="Zwiers L.-H."/>
            <person name="Turgeon B."/>
            <person name="Goodwin S."/>
            <person name="Spatafora J."/>
            <person name="Crous P."/>
            <person name="Grigoriev I."/>
        </authorList>
    </citation>
    <scope>NUCLEOTIDE SEQUENCE</scope>
    <source>
        <strain evidence="9">CBS 183.55</strain>
    </source>
</reference>
<dbReference type="Proteomes" id="UP000800082">
    <property type="component" value="Unassembled WGS sequence"/>
</dbReference>
<accession>A0A6A5R4M7</accession>
<feature type="transmembrane region" description="Helical" evidence="7">
    <location>
        <begin position="326"/>
        <end position="345"/>
    </location>
</feature>
<organism evidence="9 10">
    <name type="scientific">Didymella exigua CBS 183.55</name>
    <dbReference type="NCBI Taxonomy" id="1150837"/>
    <lineage>
        <taxon>Eukaryota</taxon>
        <taxon>Fungi</taxon>
        <taxon>Dikarya</taxon>
        <taxon>Ascomycota</taxon>
        <taxon>Pezizomycotina</taxon>
        <taxon>Dothideomycetes</taxon>
        <taxon>Pleosporomycetidae</taxon>
        <taxon>Pleosporales</taxon>
        <taxon>Pleosporineae</taxon>
        <taxon>Didymellaceae</taxon>
        <taxon>Didymella</taxon>
    </lineage>
</organism>
<feature type="domain" description="Major facilitator superfamily (MFS) profile" evidence="8">
    <location>
        <begin position="95"/>
        <end position="527"/>
    </location>
</feature>
<sequence>MSAPTTDPPAIGTPLARTSSGRSRTTATLTSDNETSRKSEEDRQAVSNGAILDTEKSIETGHASEPAPDRFLVEFDGPDDPENPKNWKPKRRWGITISMGLMVFTVTFASSIFSVNLGFIVDKFDVTLVTATLGVALFVLGFVFGPIAFGPMSEVLGRKLPLFLGFALFAIFQIPVALAQNIETVCVGRFLGGFFASAPLAVVGGALADLWDPIPRAYAICVFATGGFAGPVAGPIAGGFITESHLGWRWTSWITLIMAALFGTIGYAVIPETSAARILQLRAAKLRKATGDSSYYSKADQQKLTLNTVVNVYLLRPFIMIAQEPILALVTAYMSFLYGIVYLLFEAFPVSFHEERGWSLGISQLPFGAFIVGITMGAGVIAYSTATNFTRSFKKHGKSIPEERLPPMIVGAIALPIGLFWFAWTSDTNIAWVPQVLSVALIGLGCMVPFWQGLSYLIDCYGFYSNSAIAVNTFVRSFAGAFFPLFTHAMYRKLGVPWATSLLGFLCVAFLPVPILFYVYGARIRAKSKWAPTAP</sequence>
<keyword evidence="3 7" id="KW-0812">Transmembrane</keyword>
<gene>
    <name evidence="9" type="ORF">M421DRAFT_426154</name>
</gene>
<dbReference type="RefSeq" id="XP_033443304.1">
    <property type="nucleotide sequence ID" value="XM_033594312.1"/>
</dbReference>
<dbReference type="FunFam" id="1.20.1250.20:FF:000082">
    <property type="entry name" value="MFS multidrug transporter, putative"/>
    <property type="match status" value="1"/>
</dbReference>
<dbReference type="EMBL" id="ML979010">
    <property type="protein sequence ID" value="KAF1923051.1"/>
    <property type="molecule type" value="Genomic_DNA"/>
</dbReference>
<keyword evidence="5 7" id="KW-0472">Membrane</keyword>
<evidence type="ECO:0000256" key="3">
    <source>
        <dbReference type="ARBA" id="ARBA00022692"/>
    </source>
</evidence>
<evidence type="ECO:0000256" key="5">
    <source>
        <dbReference type="ARBA" id="ARBA00023136"/>
    </source>
</evidence>
<keyword evidence="10" id="KW-1185">Reference proteome</keyword>
<dbReference type="GO" id="GO:0022857">
    <property type="term" value="F:transmembrane transporter activity"/>
    <property type="evidence" value="ECO:0007669"/>
    <property type="project" value="InterPro"/>
</dbReference>
<feature type="transmembrane region" description="Helical" evidence="7">
    <location>
        <begin position="160"/>
        <end position="178"/>
    </location>
</feature>
<dbReference type="PANTHER" id="PTHR23502">
    <property type="entry name" value="MAJOR FACILITATOR SUPERFAMILY"/>
    <property type="match status" value="1"/>
</dbReference>
<dbReference type="SUPFAM" id="SSF103473">
    <property type="entry name" value="MFS general substrate transporter"/>
    <property type="match status" value="1"/>
</dbReference>
<feature type="transmembrane region" description="Helical" evidence="7">
    <location>
        <begin position="498"/>
        <end position="520"/>
    </location>
</feature>
<dbReference type="AlphaFoldDB" id="A0A6A5R4M7"/>
<dbReference type="InterPro" id="IPR011701">
    <property type="entry name" value="MFS"/>
</dbReference>
<evidence type="ECO:0000256" key="1">
    <source>
        <dbReference type="ARBA" id="ARBA00004141"/>
    </source>
</evidence>
<dbReference type="Pfam" id="PF07690">
    <property type="entry name" value="MFS_1"/>
    <property type="match status" value="1"/>
</dbReference>
<evidence type="ECO:0000256" key="6">
    <source>
        <dbReference type="SAM" id="MobiDB-lite"/>
    </source>
</evidence>
<comment type="subcellular location">
    <subcellularLocation>
        <location evidence="1">Membrane</location>
        <topology evidence="1">Multi-pass membrane protein</topology>
    </subcellularLocation>
</comment>
<protein>
    <submittedName>
        <fullName evidence="9">MFS general substrate transporter</fullName>
    </submittedName>
</protein>
<dbReference type="InterPro" id="IPR036259">
    <property type="entry name" value="MFS_trans_sf"/>
</dbReference>
<dbReference type="GeneID" id="54351980"/>
<dbReference type="PANTHER" id="PTHR23502:SF47">
    <property type="entry name" value="MAJOR FACILITATOR SUPERFAMILY (MFS) PROFILE DOMAIN-CONTAINING PROTEIN-RELATED"/>
    <property type="match status" value="1"/>
</dbReference>
<evidence type="ECO:0000313" key="9">
    <source>
        <dbReference type="EMBL" id="KAF1923051.1"/>
    </source>
</evidence>
<evidence type="ECO:0000256" key="4">
    <source>
        <dbReference type="ARBA" id="ARBA00022989"/>
    </source>
</evidence>
<dbReference type="PROSITE" id="PS50850">
    <property type="entry name" value="MFS"/>
    <property type="match status" value="1"/>
</dbReference>